<dbReference type="AlphaFoldDB" id="A0AA86M229"/>
<sequence>MIERKASSCVLAVVTVADDRDARLHLCEAGCGLLACGLRGCDQFTEATLGGCDGAFEPLVRTVERDKDADTVIAHLY</sequence>
<name>A0AA86M229_RALSL</name>
<accession>A0AA86M229</accession>
<protein>
    <submittedName>
        <fullName evidence="1">Uncharacterized protein</fullName>
    </submittedName>
</protein>
<organism evidence="1 2">
    <name type="scientific">Ralstonia solanacearum</name>
    <name type="common">Pseudomonas solanacearum</name>
    <dbReference type="NCBI Taxonomy" id="305"/>
    <lineage>
        <taxon>Bacteria</taxon>
        <taxon>Pseudomonadati</taxon>
        <taxon>Pseudomonadota</taxon>
        <taxon>Betaproteobacteria</taxon>
        <taxon>Burkholderiales</taxon>
        <taxon>Burkholderiaceae</taxon>
        <taxon>Ralstonia</taxon>
        <taxon>Ralstonia solanacearum species complex</taxon>
    </lineage>
</organism>
<evidence type="ECO:0000313" key="2">
    <source>
        <dbReference type="Proteomes" id="UP000262427"/>
    </source>
</evidence>
<dbReference type="EMBL" id="CP025741">
    <property type="protein sequence ID" value="AYA47314.1"/>
    <property type="molecule type" value="Genomic_DNA"/>
</dbReference>
<gene>
    <name evidence="1" type="ORF">RSP824_13005</name>
</gene>
<evidence type="ECO:0000313" key="1">
    <source>
        <dbReference type="EMBL" id="AYA47314.1"/>
    </source>
</evidence>
<reference evidence="2" key="1">
    <citation type="submission" date="2018-01" db="EMBL/GenBank/DDBJ databases">
        <title>Raltonia solanacearum P824 infects blueberry.</title>
        <authorList>
            <person name="Bocsanczy A.M."/>
            <person name="Norman D.J."/>
        </authorList>
    </citation>
    <scope>NUCLEOTIDE SEQUENCE [LARGE SCALE GENOMIC DNA]</scope>
    <source>
        <strain evidence="2">P824</strain>
    </source>
</reference>
<dbReference type="Proteomes" id="UP000262427">
    <property type="component" value="Chromosome CM"/>
</dbReference>
<proteinExistence type="predicted"/>